<dbReference type="InterPro" id="IPR007278">
    <property type="entry name" value="DUF397"/>
</dbReference>
<reference evidence="2 3" key="1">
    <citation type="submission" date="2019-03" db="EMBL/GenBank/DDBJ databases">
        <title>Comparative genomic analyses of the sweetpotato soil rot pathogen, Streptomyces ipomoeae.</title>
        <authorList>
            <person name="Ruschel Soares N."/>
            <person name="Badger J.H."/>
            <person name="Huguet-Tapia J.C."/>
            <person name="Clark C.A."/>
            <person name="Pettis G.S."/>
        </authorList>
    </citation>
    <scope>NUCLEOTIDE SEQUENCE [LARGE SCALE GENOMIC DNA]</scope>
    <source>
        <strain evidence="2 3">88-35</strain>
    </source>
</reference>
<dbReference type="RefSeq" id="WP_141580676.1">
    <property type="nucleotide sequence ID" value="NZ_SPAZ01000036.1"/>
</dbReference>
<evidence type="ECO:0000313" key="2">
    <source>
        <dbReference type="EMBL" id="TQE38944.1"/>
    </source>
</evidence>
<evidence type="ECO:0000313" key="3">
    <source>
        <dbReference type="Proteomes" id="UP000318720"/>
    </source>
</evidence>
<accession>A0AAE8W9H8</accession>
<protein>
    <submittedName>
        <fullName evidence="2">DUF397 domain-containing protein</fullName>
    </submittedName>
</protein>
<dbReference type="AlphaFoldDB" id="A0AAE8W9H8"/>
<name>A0AAE8W9H8_9ACTN</name>
<evidence type="ECO:0000259" key="1">
    <source>
        <dbReference type="Pfam" id="PF04149"/>
    </source>
</evidence>
<organism evidence="2 3">
    <name type="scientific">Streptomyces ipomoeae</name>
    <dbReference type="NCBI Taxonomy" id="103232"/>
    <lineage>
        <taxon>Bacteria</taxon>
        <taxon>Bacillati</taxon>
        <taxon>Actinomycetota</taxon>
        <taxon>Actinomycetes</taxon>
        <taxon>Kitasatosporales</taxon>
        <taxon>Streptomycetaceae</taxon>
        <taxon>Streptomyces</taxon>
    </lineage>
</organism>
<dbReference type="Pfam" id="PF04149">
    <property type="entry name" value="DUF397"/>
    <property type="match status" value="1"/>
</dbReference>
<feature type="domain" description="DUF397" evidence="1">
    <location>
        <begin position="13"/>
        <end position="65"/>
    </location>
</feature>
<sequence length="73" mass="7847">MSEAPTAAQLATAGWFRSSYSAVNNECVEVAYTAPLVRIRDSKSLPQGSLAIGTSAFHLFVSSVKNSPYIRPQ</sequence>
<dbReference type="EMBL" id="SPAZ01000036">
    <property type="protein sequence ID" value="TQE38944.1"/>
    <property type="molecule type" value="Genomic_DNA"/>
</dbReference>
<dbReference type="Proteomes" id="UP000318720">
    <property type="component" value="Unassembled WGS sequence"/>
</dbReference>
<proteinExistence type="predicted"/>
<gene>
    <name evidence="2" type="ORF">Sipo8835_03435</name>
</gene>
<comment type="caution">
    <text evidence="2">The sequence shown here is derived from an EMBL/GenBank/DDBJ whole genome shotgun (WGS) entry which is preliminary data.</text>
</comment>